<proteinExistence type="predicted"/>
<dbReference type="Proteomes" id="UP000617979">
    <property type="component" value="Unassembled WGS sequence"/>
</dbReference>
<comment type="caution">
    <text evidence="1">The sequence shown here is derived from an EMBL/GenBank/DDBJ whole genome shotgun (WGS) entry which is preliminary data.</text>
</comment>
<name>A0ABQ1H2J6_9BACL</name>
<gene>
    <name evidence="1" type="ORF">GCM10007416_30790</name>
</gene>
<evidence type="ECO:0000313" key="2">
    <source>
        <dbReference type="Proteomes" id="UP000617979"/>
    </source>
</evidence>
<organism evidence="1 2">
    <name type="scientific">Kroppenstedtia guangzhouensis</name>
    <dbReference type="NCBI Taxonomy" id="1274356"/>
    <lineage>
        <taxon>Bacteria</taxon>
        <taxon>Bacillati</taxon>
        <taxon>Bacillota</taxon>
        <taxon>Bacilli</taxon>
        <taxon>Bacillales</taxon>
        <taxon>Thermoactinomycetaceae</taxon>
        <taxon>Kroppenstedtia</taxon>
    </lineage>
</organism>
<dbReference type="EMBL" id="BMEX01000018">
    <property type="protein sequence ID" value="GGA55411.1"/>
    <property type="molecule type" value="Genomic_DNA"/>
</dbReference>
<keyword evidence="2" id="KW-1185">Reference proteome</keyword>
<sequence>MKRGSPAKMLSIAPAKPKNRFHGLMRKREGKEFPLYFNMDVRFGEIISAQKWLS</sequence>
<evidence type="ECO:0000313" key="1">
    <source>
        <dbReference type="EMBL" id="GGA55411.1"/>
    </source>
</evidence>
<accession>A0ABQ1H2J6</accession>
<reference evidence="2" key="1">
    <citation type="journal article" date="2019" name="Int. J. Syst. Evol. Microbiol.">
        <title>The Global Catalogue of Microorganisms (GCM) 10K type strain sequencing project: providing services to taxonomists for standard genome sequencing and annotation.</title>
        <authorList>
            <consortium name="The Broad Institute Genomics Platform"/>
            <consortium name="The Broad Institute Genome Sequencing Center for Infectious Disease"/>
            <person name="Wu L."/>
            <person name="Ma J."/>
        </authorList>
    </citation>
    <scope>NUCLEOTIDE SEQUENCE [LARGE SCALE GENOMIC DNA]</scope>
    <source>
        <strain evidence="2">CGMCC 1.12404</strain>
    </source>
</reference>
<protein>
    <submittedName>
        <fullName evidence="1">Uncharacterized protein</fullName>
    </submittedName>
</protein>